<evidence type="ECO:0000256" key="1">
    <source>
        <dbReference type="ARBA" id="ARBA00022527"/>
    </source>
</evidence>
<dbReference type="Proteomes" id="UP001470230">
    <property type="component" value="Unassembled WGS sequence"/>
</dbReference>
<keyword evidence="3 6" id="KW-0547">Nucleotide-binding</keyword>
<dbReference type="SUPFAM" id="SSF56112">
    <property type="entry name" value="Protein kinase-like (PK-like)"/>
    <property type="match status" value="1"/>
</dbReference>
<dbReference type="InterPro" id="IPR008271">
    <property type="entry name" value="Ser/Thr_kinase_AS"/>
</dbReference>
<name>A0ABR2K9X3_9EUKA</name>
<dbReference type="InterPro" id="IPR011009">
    <property type="entry name" value="Kinase-like_dom_sf"/>
</dbReference>
<keyword evidence="1 7" id="KW-0723">Serine/threonine-protein kinase</keyword>
<feature type="binding site" evidence="6">
    <location>
        <position position="38"/>
    </location>
    <ligand>
        <name>ATP</name>
        <dbReference type="ChEBI" id="CHEBI:30616"/>
    </ligand>
</feature>
<dbReference type="SMART" id="SM00220">
    <property type="entry name" value="S_TKc"/>
    <property type="match status" value="1"/>
</dbReference>
<dbReference type="InterPro" id="IPR017441">
    <property type="entry name" value="Protein_kinase_ATP_BS"/>
</dbReference>
<dbReference type="InterPro" id="IPR030616">
    <property type="entry name" value="Aur-like"/>
</dbReference>
<accession>A0ABR2K9X3</accession>
<keyword evidence="5 6" id="KW-0067">ATP-binding</keyword>
<reference evidence="9 10" key="1">
    <citation type="submission" date="2024-04" db="EMBL/GenBank/DDBJ databases">
        <title>Tritrichomonas musculus Genome.</title>
        <authorList>
            <person name="Alves-Ferreira E."/>
            <person name="Grigg M."/>
            <person name="Lorenzi H."/>
            <person name="Galac M."/>
        </authorList>
    </citation>
    <scope>NUCLEOTIDE SEQUENCE [LARGE SCALE GENOMIC DNA]</scope>
    <source>
        <strain evidence="9 10">EAF2021</strain>
    </source>
</reference>
<dbReference type="CDD" id="cd14003">
    <property type="entry name" value="STKc_AMPK-like"/>
    <property type="match status" value="1"/>
</dbReference>
<evidence type="ECO:0000259" key="8">
    <source>
        <dbReference type="PROSITE" id="PS50011"/>
    </source>
</evidence>
<dbReference type="EMBL" id="JAPFFF010000006">
    <property type="protein sequence ID" value="KAK8887668.1"/>
    <property type="molecule type" value="Genomic_DNA"/>
</dbReference>
<proteinExistence type="inferred from homology"/>
<keyword evidence="4" id="KW-0418">Kinase</keyword>
<evidence type="ECO:0000313" key="9">
    <source>
        <dbReference type="EMBL" id="KAK8887668.1"/>
    </source>
</evidence>
<organism evidence="9 10">
    <name type="scientific">Tritrichomonas musculus</name>
    <dbReference type="NCBI Taxonomy" id="1915356"/>
    <lineage>
        <taxon>Eukaryota</taxon>
        <taxon>Metamonada</taxon>
        <taxon>Parabasalia</taxon>
        <taxon>Tritrichomonadida</taxon>
        <taxon>Tritrichomonadidae</taxon>
        <taxon>Tritrichomonas</taxon>
    </lineage>
</organism>
<evidence type="ECO:0000256" key="5">
    <source>
        <dbReference type="ARBA" id="ARBA00022840"/>
    </source>
</evidence>
<dbReference type="PROSITE" id="PS00108">
    <property type="entry name" value="PROTEIN_KINASE_ST"/>
    <property type="match status" value="1"/>
</dbReference>
<dbReference type="PROSITE" id="PS00107">
    <property type="entry name" value="PROTEIN_KINASE_ATP"/>
    <property type="match status" value="1"/>
</dbReference>
<keyword evidence="10" id="KW-1185">Reference proteome</keyword>
<feature type="domain" description="Protein kinase" evidence="8">
    <location>
        <begin position="9"/>
        <end position="261"/>
    </location>
</feature>
<dbReference type="PANTHER" id="PTHR24350">
    <property type="entry name" value="SERINE/THREONINE-PROTEIN KINASE IAL-RELATED"/>
    <property type="match status" value="1"/>
</dbReference>
<keyword evidence="2" id="KW-0808">Transferase</keyword>
<dbReference type="Gene3D" id="1.10.510.10">
    <property type="entry name" value="Transferase(Phosphotransferase) domain 1"/>
    <property type="match status" value="1"/>
</dbReference>
<dbReference type="Pfam" id="PF00069">
    <property type="entry name" value="Pkinase"/>
    <property type="match status" value="1"/>
</dbReference>
<comment type="caution">
    <text evidence="9">The sequence shown here is derived from an EMBL/GenBank/DDBJ whole genome shotgun (WGS) entry which is preliminary data.</text>
</comment>
<gene>
    <name evidence="9" type="ORF">M9Y10_038721</name>
</gene>
<evidence type="ECO:0000256" key="6">
    <source>
        <dbReference type="PROSITE-ProRule" id="PRU10141"/>
    </source>
</evidence>
<dbReference type="InterPro" id="IPR000719">
    <property type="entry name" value="Prot_kinase_dom"/>
</dbReference>
<dbReference type="PROSITE" id="PS50011">
    <property type="entry name" value="PROTEIN_KINASE_DOM"/>
    <property type="match status" value="1"/>
</dbReference>
<evidence type="ECO:0000313" key="10">
    <source>
        <dbReference type="Proteomes" id="UP001470230"/>
    </source>
</evidence>
<evidence type="ECO:0000256" key="4">
    <source>
        <dbReference type="ARBA" id="ARBA00022777"/>
    </source>
</evidence>
<evidence type="ECO:0000256" key="7">
    <source>
        <dbReference type="RuleBase" id="RU000304"/>
    </source>
</evidence>
<evidence type="ECO:0000256" key="3">
    <source>
        <dbReference type="ARBA" id="ARBA00022741"/>
    </source>
</evidence>
<sequence length="407" mass="46251">MSASSLNNYQILEELGEGSFSKVYKVKNRLNNEVYALKAYPKEKLVDEGDNAAIQREINAMAFLRHPCLVALHDFFFDDKNFYLILDHCNGGELFDYICNNDKLDEITASFIFKQITEALNYCHSFGVAHRDLKPENILIDKFPYVKISDFGLCGYINETSLMKTFCGSPSYCSPECLCRIQYDGRKSDVWSMGVILYEMITGEHPWNITNTSQMLRQILKAEFKIPSYVSLECQNLIYNLIRVDPNERFTVSEILNHPWMQLAKKKSLPKNISPIDLPLPPLNPPSIEELSSASAQNSERSDCGIYSPFDGFDQIVPLNISDPIKTESLISCLPKLRVRSSSLATISKQPAPSMNLVRKPVLGQRSILKPIHQGLSPIATRQKTHYNFPKIPNNIFAQSHLQIIEE</sequence>
<protein>
    <recommendedName>
        <fullName evidence="8">Protein kinase domain-containing protein</fullName>
    </recommendedName>
</protein>
<evidence type="ECO:0000256" key="2">
    <source>
        <dbReference type="ARBA" id="ARBA00022679"/>
    </source>
</evidence>
<comment type="similarity">
    <text evidence="7">Belongs to the protein kinase superfamily.</text>
</comment>